<comment type="caution">
    <text evidence="2">The sequence shown here is derived from an EMBL/GenBank/DDBJ whole genome shotgun (WGS) entry which is preliminary data.</text>
</comment>
<feature type="compositionally biased region" description="Basic and acidic residues" evidence="1">
    <location>
        <begin position="345"/>
        <end position="366"/>
    </location>
</feature>
<evidence type="ECO:0000313" key="3">
    <source>
        <dbReference type="Proteomes" id="UP001067708"/>
    </source>
</evidence>
<dbReference type="RefSeq" id="WP_258418316.1">
    <property type="nucleotide sequence ID" value="NZ_JAPTNG010000022.1"/>
</dbReference>
<feature type="compositionally biased region" description="Pro residues" evidence="1">
    <location>
        <begin position="176"/>
        <end position="238"/>
    </location>
</feature>
<accession>A0ABT4I2X6</accession>
<feature type="region of interest" description="Disordered" evidence="1">
    <location>
        <begin position="158"/>
        <end position="366"/>
    </location>
</feature>
<dbReference type="Proteomes" id="UP001067708">
    <property type="component" value="Unassembled WGS sequence"/>
</dbReference>
<keyword evidence="3" id="KW-1185">Reference proteome</keyword>
<reference evidence="2" key="1">
    <citation type="submission" date="2022-09" db="EMBL/GenBank/DDBJ databases">
        <title>Genome analysis and characterization of larvicidal activity of Brevibacillus strains.</title>
        <authorList>
            <person name="Patrusheva E.V."/>
            <person name="Izotova A.O."/>
            <person name="Toshchakov S.V."/>
            <person name="Sineoky S.P."/>
        </authorList>
    </citation>
    <scope>NUCLEOTIDE SEQUENCE</scope>
    <source>
        <strain evidence="2">VKPM_B-13244</strain>
    </source>
</reference>
<gene>
    <name evidence="2" type="ORF">O0535_21860</name>
</gene>
<sequence length="366" mass="40104">MLSRSKKEKQRRNKGRKRIFLGFVSLSMCFGLTMGVAYADVDVTQFLQGWYAQSAEVAKQSVTDALKTETQVQKERLKAEIQRKLLESAEDLKQFTVEERAKRLTSLADYAGDLIDNLDISNEKDRRQVERKMDAILSSAQQAMKDLADSYEAPSLEFVPTKTTPSQPPVKGGAPVPTPEEPPAPNPSKPQQPEPAPKPSEPQQPAPAPKPSEPQQPVPAPNPSEPQQPEPAPKPSEPQQPEQAPKPSEPQQPEPAPKPSEPQQPEPAPKPSEPQQPEPAPKPSEPQQPEPAAKPSEPQQPEPAPKPSEPQQPEPAPEQHQEMPQVSVTDEKPIPSVEGPDPIESQERPADIPDPANTEKESLPTP</sequence>
<evidence type="ECO:0000256" key="1">
    <source>
        <dbReference type="SAM" id="MobiDB-lite"/>
    </source>
</evidence>
<feature type="compositionally biased region" description="Pro residues" evidence="1">
    <location>
        <begin position="298"/>
        <end position="316"/>
    </location>
</feature>
<evidence type="ECO:0000313" key="2">
    <source>
        <dbReference type="EMBL" id="MCZ0833362.1"/>
    </source>
</evidence>
<dbReference type="EMBL" id="JAPTNG010000022">
    <property type="protein sequence ID" value="MCZ0833362.1"/>
    <property type="molecule type" value="Genomic_DNA"/>
</dbReference>
<protein>
    <submittedName>
        <fullName evidence="2">Uncharacterized protein</fullName>
    </submittedName>
</protein>
<organism evidence="2 3">
    <name type="scientific">Brevibacillus halotolerans</name>
    <dbReference type="NCBI Taxonomy" id="1507437"/>
    <lineage>
        <taxon>Bacteria</taxon>
        <taxon>Bacillati</taxon>
        <taxon>Bacillota</taxon>
        <taxon>Bacilli</taxon>
        <taxon>Bacillales</taxon>
        <taxon>Paenibacillaceae</taxon>
        <taxon>Brevibacillus</taxon>
    </lineage>
</organism>
<name>A0ABT4I2X6_9BACL</name>
<feature type="compositionally biased region" description="Pro residues" evidence="1">
    <location>
        <begin position="247"/>
        <end position="289"/>
    </location>
</feature>
<proteinExistence type="predicted"/>